<evidence type="ECO:0000259" key="13">
    <source>
        <dbReference type="Pfam" id="PF13733"/>
    </source>
</evidence>
<comment type="subcellular location">
    <subcellularLocation>
        <location evidence="1 11">Membrane</location>
        <topology evidence="1 11">Single-pass type II membrane protein</topology>
    </subcellularLocation>
</comment>
<evidence type="ECO:0000313" key="15">
    <source>
        <dbReference type="Proteomes" id="UP000801492"/>
    </source>
</evidence>
<keyword evidence="15" id="KW-1185">Reference proteome</keyword>
<comment type="cofactor">
    <cofactor evidence="11">
        <name>Mn(2+)</name>
        <dbReference type="ChEBI" id="CHEBI:29035"/>
    </cofactor>
</comment>
<dbReference type="InterPro" id="IPR029044">
    <property type="entry name" value="Nucleotide-diphossugar_trans"/>
</dbReference>
<dbReference type="InterPro" id="IPR027995">
    <property type="entry name" value="Galactosyl_T_N"/>
</dbReference>
<keyword evidence="9" id="KW-0472">Membrane</keyword>
<dbReference type="EMBL" id="VTPC01000715">
    <property type="protein sequence ID" value="KAF2904658.1"/>
    <property type="molecule type" value="Genomic_DNA"/>
</dbReference>
<dbReference type="InterPro" id="IPR027791">
    <property type="entry name" value="Galactosyl_T_C"/>
</dbReference>
<evidence type="ECO:0000256" key="2">
    <source>
        <dbReference type="ARBA" id="ARBA00004922"/>
    </source>
</evidence>
<evidence type="ECO:0000256" key="11">
    <source>
        <dbReference type="RuleBase" id="RU368121"/>
    </source>
</evidence>
<evidence type="ECO:0000259" key="12">
    <source>
        <dbReference type="Pfam" id="PF02709"/>
    </source>
</evidence>
<dbReference type="GO" id="GO:0033842">
    <property type="term" value="F:N-acetyl-beta-glucosaminyl-derivative 4-beta-N-acetylgalactosaminyltransferase activity"/>
    <property type="evidence" value="ECO:0007669"/>
    <property type="project" value="TreeGrafter"/>
</dbReference>
<evidence type="ECO:0000256" key="1">
    <source>
        <dbReference type="ARBA" id="ARBA00004606"/>
    </source>
</evidence>
<evidence type="ECO:0000256" key="7">
    <source>
        <dbReference type="ARBA" id="ARBA00022968"/>
    </source>
</evidence>
<gene>
    <name evidence="14" type="ORF">ILUMI_01513</name>
</gene>
<dbReference type="AlphaFoldDB" id="A0A8K0DEF3"/>
<dbReference type="GO" id="GO:0008378">
    <property type="term" value="F:galactosyltransferase activity"/>
    <property type="evidence" value="ECO:0007669"/>
    <property type="project" value="TreeGrafter"/>
</dbReference>
<protein>
    <recommendedName>
        <fullName evidence="11">Beta-1,4-N-acetylgalactosaminyltransferase</fullName>
        <ecNumber evidence="11">2.4.1.-</ecNumber>
    </recommendedName>
    <alternativeName>
        <fullName evidence="11">Beta-4-GalNAcT</fullName>
    </alternativeName>
</protein>
<dbReference type="PANTHER" id="PTHR19300">
    <property type="entry name" value="BETA-1,4-GALACTOSYLTRANSFERASE"/>
    <property type="match status" value="1"/>
</dbReference>
<dbReference type="PANTHER" id="PTHR19300:SF57">
    <property type="entry name" value="BETA-1,4-N-ACETYLGALACTOSAMINYLTRANSFERASE"/>
    <property type="match status" value="1"/>
</dbReference>
<sequence length="420" mass="48462">MLLWSQTRTLYKALLTLVLALIVLEYLFGTFIGTRRWYNMFSDTNVTGQANGNFRVQFSEILNSQNHPIVKASFEINNNSAANNISGTFLTTSKTNNFNSNPTTAEIVSSLNITSRKLSSTTHFKNSDEIVDTNRSNATEILLCPDTPPNLRGRLQIVKSPIPTVFDLENQFTWLKPGGHWYPETCKAVKKVAIIVPYRCRGKHLLLFLQHMHPLLKKQQLDYTIFVVEQDGCGTFNRAMLMNVGATEALKFNHFDCFIFHDVDLLPEDDRNLYTCPEQPRHMSVAVDTFQYKPLYPEIFGGVTAISAEHFKLLNGYSNSFWGWGGEDDDMSNRIRFHSLTISRYPASIARYTMLTHKKNKPNPSRYKILWTGQKRFATDGLNNLKYTIKEVKQHLLYTWLLAELQQPSWWSRFKSFWKD</sequence>
<keyword evidence="5 11" id="KW-0808">Transferase</keyword>
<evidence type="ECO:0000313" key="14">
    <source>
        <dbReference type="EMBL" id="KAF2904658.1"/>
    </source>
</evidence>
<dbReference type="GO" id="GO:0046872">
    <property type="term" value="F:metal ion binding"/>
    <property type="evidence" value="ECO:0007669"/>
    <property type="project" value="UniProtKB-UniRule"/>
</dbReference>
<dbReference type="Pfam" id="PF13733">
    <property type="entry name" value="Glyco_transf_7N"/>
    <property type="match status" value="1"/>
</dbReference>
<dbReference type="InterPro" id="IPR003859">
    <property type="entry name" value="Galactosyl_T"/>
</dbReference>
<dbReference type="GO" id="GO:0005794">
    <property type="term" value="C:Golgi apparatus"/>
    <property type="evidence" value="ECO:0007669"/>
    <property type="project" value="TreeGrafter"/>
</dbReference>
<keyword evidence="4 11" id="KW-0328">Glycosyltransferase</keyword>
<evidence type="ECO:0000256" key="5">
    <source>
        <dbReference type="ARBA" id="ARBA00022679"/>
    </source>
</evidence>
<name>A0A8K0DEF3_IGNLU</name>
<keyword evidence="11" id="KW-0464">Manganese</keyword>
<evidence type="ECO:0000256" key="6">
    <source>
        <dbReference type="ARBA" id="ARBA00022692"/>
    </source>
</evidence>
<comment type="function">
    <text evidence="11">Catalyzes the transfer of galactose onto proteins or lipids.</text>
</comment>
<dbReference type="Pfam" id="PF02709">
    <property type="entry name" value="Glyco_transf_7C"/>
    <property type="match status" value="1"/>
</dbReference>
<reference evidence="14" key="1">
    <citation type="submission" date="2019-08" db="EMBL/GenBank/DDBJ databases">
        <title>The genome of the North American firefly Photinus pyralis.</title>
        <authorList>
            <consortium name="Photinus pyralis genome working group"/>
            <person name="Fallon T.R."/>
            <person name="Sander Lower S.E."/>
            <person name="Weng J.-K."/>
        </authorList>
    </citation>
    <scope>NUCLEOTIDE SEQUENCE</scope>
    <source>
        <strain evidence="14">TRF0915ILg1</strain>
        <tissue evidence="14">Whole body</tissue>
    </source>
</reference>
<evidence type="ECO:0000256" key="4">
    <source>
        <dbReference type="ARBA" id="ARBA00022676"/>
    </source>
</evidence>
<dbReference type="Gene3D" id="3.90.550.10">
    <property type="entry name" value="Spore Coat Polysaccharide Biosynthesis Protein SpsA, Chain A"/>
    <property type="match status" value="1"/>
</dbReference>
<organism evidence="14 15">
    <name type="scientific">Ignelater luminosus</name>
    <name type="common">Cucubano</name>
    <name type="synonym">Pyrophorus luminosus</name>
    <dbReference type="NCBI Taxonomy" id="2038154"/>
    <lineage>
        <taxon>Eukaryota</taxon>
        <taxon>Metazoa</taxon>
        <taxon>Ecdysozoa</taxon>
        <taxon>Arthropoda</taxon>
        <taxon>Hexapoda</taxon>
        <taxon>Insecta</taxon>
        <taxon>Pterygota</taxon>
        <taxon>Neoptera</taxon>
        <taxon>Endopterygota</taxon>
        <taxon>Coleoptera</taxon>
        <taxon>Polyphaga</taxon>
        <taxon>Elateriformia</taxon>
        <taxon>Elateroidea</taxon>
        <taxon>Elateridae</taxon>
        <taxon>Agrypninae</taxon>
        <taxon>Pyrophorini</taxon>
        <taxon>Ignelater</taxon>
    </lineage>
</organism>
<evidence type="ECO:0000256" key="3">
    <source>
        <dbReference type="ARBA" id="ARBA00005735"/>
    </source>
</evidence>
<feature type="domain" description="Galactosyltransferase N-terminal" evidence="13">
    <location>
        <begin position="144"/>
        <end position="277"/>
    </location>
</feature>
<comment type="caution">
    <text evidence="14">The sequence shown here is derived from an EMBL/GenBank/DDBJ whole genome shotgun (WGS) entry which is preliminary data.</text>
</comment>
<evidence type="ECO:0000256" key="8">
    <source>
        <dbReference type="ARBA" id="ARBA00022989"/>
    </source>
</evidence>
<comment type="pathway">
    <text evidence="2 11">Protein modification; protein glycosylation.</text>
</comment>
<dbReference type="EC" id="2.4.1.-" evidence="11"/>
<evidence type="ECO:0000256" key="9">
    <source>
        <dbReference type="ARBA" id="ARBA00023136"/>
    </source>
</evidence>
<dbReference type="CDD" id="cd00899">
    <property type="entry name" value="b4GalT"/>
    <property type="match status" value="1"/>
</dbReference>
<keyword evidence="6" id="KW-0812">Transmembrane</keyword>
<dbReference type="GO" id="GO:0005975">
    <property type="term" value="P:carbohydrate metabolic process"/>
    <property type="evidence" value="ECO:0007669"/>
    <property type="project" value="InterPro"/>
</dbReference>
<dbReference type="PRINTS" id="PR02050">
    <property type="entry name" value="B14GALTRFASE"/>
</dbReference>
<keyword evidence="7 11" id="KW-0735">Signal-anchor</keyword>
<keyword evidence="10 11" id="KW-0325">Glycoprotein</keyword>
<keyword evidence="11" id="KW-0479">Metal-binding</keyword>
<accession>A0A8K0DEF3</accession>
<dbReference type="UniPathway" id="UPA00378"/>
<dbReference type="SUPFAM" id="SSF53448">
    <property type="entry name" value="Nucleotide-diphospho-sugar transferases"/>
    <property type="match status" value="1"/>
</dbReference>
<dbReference type="GO" id="GO:0006688">
    <property type="term" value="P:glycosphingolipid biosynthetic process"/>
    <property type="evidence" value="ECO:0007669"/>
    <property type="project" value="TreeGrafter"/>
</dbReference>
<evidence type="ECO:0000256" key="10">
    <source>
        <dbReference type="ARBA" id="ARBA00023180"/>
    </source>
</evidence>
<dbReference type="Proteomes" id="UP000801492">
    <property type="component" value="Unassembled WGS sequence"/>
</dbReference>
<dbReference type="GO" id="GO:0016020">
    <property type="term" value="C:membrane"/>
    <property type="evidence" value="ECO:0007669"/>
    <property type="project" value="UniProtKB-SubCell"/>
</dbReference>
<keyword evidence="8" id="KW-1133">Transmembrane helix</keyword>
<comment type="similarity">
    <text evidence="3 11">Belongs to the glycosyltransferase 7 family.</text>
</comment>
<proteinExistence type="inferred from homology"/>
<feature type="domain" description="Galactosyltransferase C-terminal" evidence="12">
    <location>
        <begin position="281"/>
        <end position="358"/>
    </location>
</feature>
<dbReference type="OrthoDB" id="10038994at2759"/>